<evidence type="ECO:0000256" key="2">
    <source>
        <dbReference type="ARBA" id="ARBA00024341"/>
    </source>
</evidence>
<sequence>MSRKEENLDYMSNREKNSSGSNKEPHFKTSIKPKLVQARSTAEPYTESGRAEATVTGEASENTRPLPSPTFPLLFFAPSLPLLFTVGTGSVVAPWGAPCGGSRSCSPAAAARRKAKDQSAAVPPVERRRWSFAKARSSVADASRRPSVTAVVAGELSQSQARPCGCGQARETEAAVLMQKAFRGYLARKALRALKSLVKLQALVRGYLVRKQAATTLHRLQALMRLQASSQALKNLSSRRSIQQERKTSVPVAHRRRLSEGGAGDTAAPGSWRWTRASCGAGRRGSRAALNPAPDGWIEAEVEEDTGRSCQFLVRSRRGDYWLQRLIDRMGSPICFYSPLCRI</sequence>
<keyword evidence="1" id="KW-0112">Calmodulin-binding</keyword>
<organism evidence="4">
    <name type="scientific">Aegilops tauschii</name>
    <name type="common">Tausch's goatgrass</name>
    <name type="synonym">Aegilops squarrosa</name>
    <dbReference type="NCBI Taxonomy" id="37682"/>
    <lineage>
        <taxon>Eukaryota</taxon>
        <taxon>Viridiplantae</taxon>
        <taxon>Streptophyta</taxon>
        <taxon>Embryophyta</taxon>
        <taxon>Tracheophyta</taxon>
        <taxon>Spermatophyta</taxon>
        <taxon>Magnoliopsida</taxon>
        <taxon>Liliopsida</taxon>
        <taxon>Poales</taxon>
        <taxon>Poaceae</taxon>
        <taxon>BOP clade</taxon>
        <taxon>Pooideae</taxon>
        <taxon>Triticodae</taxon>
        <taxon>Triticeae</taxon>
        <taxon>Triticinae</taxon>
        <taxon>Aegilops</taxon>
    </lineage>
</organism>
<evidence type="ECO:0000313" key="4">
    <source>
        <dbReference type="EnsemblPlants" id="EMT17970"/>
    </source>
</evidence>
<comment type="similarity">
    <text evidence="2">Belongs to the IQD family.</text>
</comment>
<accession>R7WDI9</accession>
<dbReference type="Pfam" id="PF00612">
    <property type="entry name" value="IQ"/>
    <property type="match status" value="2"/>
</dbReference>
<dbReference type="InterPro" id="IPR000048">
    <property type="entry name" value="IQ_motif_EF-hand-BS"/>
</dbReference>
<evidence type="ECO:0000256" key="1">
    <source>
        <dbReference type="ARBA" id="ARBA00022860"/>
    </source>
</evidence>
<feature type="region of interest" description="Disordered" evidence="3">
    <location>
        <begin position="237"/>
        <end position="268"/>
    </location>
</feature>
<dbReference type="AlphaFoldDB" id="R7WDI9"/>
<dbReference type="PANTHER" id="PTHR32295:SF10">
    <property type="entry name" value="PROTEIN IQ-DOMAIN 25"/>
    <property type="match status" value="1"/>
</dbReference>
<dbReference type="GO" id="GO:0005516">
    <property type="term" value="F:calmodulin binding"/>
    <property type="evidence" value="ECO:0007669"/>
    <property type="project" value="UniProtKB-KW"/>
</dbReference>
<name>R7WDI9_AEGTA</name>
<feature type="region of interest" description="Disordered" evidence="3">
    <location>
        <begin position="1"/>
        <end position="64"/>
    </location>
</feature>
<dbReference type="PROSITE" id="PS50096">
    <property type="entry name" value="IQ"/>
    <property type="match status" value="2"/>
</dbReference>
<reference evidence="4" key="1">
    <citation type="submission" date="2015-06" db="UniProtKB">
        <authorList>
            <consortium name="EnsemblPlants"/>
        </authorList>
    </citation>
    <scope>IDENTIFICATION</scope>
</reference>
<dbReference type="Gene3D" id="1.20.5.190">
    <property type="match status" value="1"/>
</dbReference>
<dbReference type="PANTHER" id="PTHR32295">
    <property type="entry name" value="IQ-DOMAIN 5-RELATED"/>
    <property type="match status" value="1"/>
</dbReference>
<feature type="compositionally biased region" description="Basic and acidic residues" evidence="3">
    <location>
        <begin position="1"/>
        <end position="27"/>
    </location>
</feature>
<dbReference type="EnsemblPlants" id="EMT17970">
    <property type="protein sequence ID" value="EMT17970"/>
    <property type="gene ID" value="F775_24071"/>
</dbReference>
<dbReference type="CDD" id="cd23767">
    <property type="entry name" value="IQCD"/>
    <property type="match status" value="1"/>
</dbReference>
<dbReference type="SMART" id="SM00015">
    <property type="entry name" value="IQ"/>
    <property type="match status" value="2"/>
</dbReference>
<protein>
    <submittedName>
        <fullName evidence="4">Protein IQ-DOMAIN 31</fullName>
    </submittedName>
</protein>
<evidence type="ECO:0000256" key="3">
    <source>
        <dbReference type="SAM" id="MobiDB-lite"/>
    </source>
</evidence>
<proteinExistence type="inferred from homology"/>